<dbReference type="Gene3D" id="3.90.1570.10">
    <property type="entry name" value="tt1808, chain A"/>
    <property type="match status" value="1"/>
</dbReference>
<sequence length="218" mass="24773">MTTQTATNYFEIVTRLPADAVVVFRHVGWEDYEELLAQVGEASGLRLSYDDGILTAMTLGTEREKYARFIEKLLTVLSLKKRIVILSFGAATIKRPSQRKGLEPDACFYVQRAEELGNRVQLDFEHDPPPDVAVEIDVHHSSEEKLSIYVALGVPEVWRYDGQRLRMFVLRGVGYEEVERSQALPVLTSEAVTGFLERLRREGELQALLAFDEWIGAR</sequence>
<dbReference type="Proteomes" id="UP000031518">
    <property type="component" value="Unassembled WGS sequence"/>
</dbReference>
<dbReference type="STRING" id="454194.PYK22_02268"/>
<name>A0A0B6WYA3_9BACT</name>
<proteinExistence type="predicted"/>
<evidence type="ECO:0000259" key="1">
    <source>
        <dbReference type="Pfam" id="PF05685"/>
    </source>
</evidence>
<keyword evidence="3" id="KW-1185">Reference proteome</keyword>
<reference evidence="2 3" key="1">
    <citation type="submission" date="2013-12" db="EMBL/GenBank/DDBJ databases">
        <authorList>
            <person name="Stott M."/>
        </authorList>
    </citation>
    <scope>NUCLEOTIDE SEQUENCE [LARGE SCALE GENOMIC DNA]</scope>
    <source>
        <strain evidence="2 3">K22</strain>
    </source>
</reference>
<dbReference type="AlphaFoldDB" id="A0A0B6WYA3"/>
<dbReference type="EMBL" id="CBXV010000008">
    <property type="protein sequence ID" value="CDM66248.1"/>
    <property type="molecule type" value="Genomic_DNA"/>
</dbReference>
<dbReference type="RefSeq" id="WP_041977411.1">
    <property type="nucleotide sequence ID" value="NZ_CBXV010000008.1"/>
</dbReference>
<dbReference type="OrthoDB" id="427876at2"/>
<organism evidence="2 3">
    <name type="scientific">Pyrinomonas methylaliphatogenes</name>
    <dbReference type="NCBI Taxonomy" id="454194"/>
    <lineage>
        <taxon>Bacteria</taxon>
        <taxon>Pseudomonadati</taxon>
        <taxon>Acidobacteriota</taxon>
        <taxon>Blastocatellia</taxon>
        <taxon>Blastocatellales</taxon>
        <taxon>Pyrinomonadaceae</taxon>
        <taxon>Pyrinomonas</taxon>
    </lineage>
</organism>
<reference evidence="2 3" key="2">
    <citation type="submission" date="2015-01" db="EMBL/GenBank/DDBJ databases">
        <title>Complete genome sequence of Pyrinomonas methylaliphatogenes type strain K22T.</title>
        <authorList>
            <person name="Lee K.C.Y."/>
            <person name="Power J.F."/>
            <person name="Dunfield P.F."/>
            <person name="Morgan X.C."/>
            <person name="Huttenhower C."/>
            <person name="Stott M.B."/>
        </authorList>
    </citation>
    <scope>NUCLEOTIDE SEQUENCE [LARGE SCALE GENOMIC DNA]</scope>
    <source>
        <strain evidence="2 3">K22</strain>
    </source>
</reference>
<protein>
    <recommendedName>
        <fullName evidence="1">Putative restriction endonuclease domain-containing protein</fullName>
    </recommendedName>
</protein>
<accession>A0A0B6WYA3</accession>
<dbReference type="InterPro" id="IPR008538">
    <property type="entry name" value="Uma2"/>
</dbReference>
<evidence type="ECO:0000313" key="2">
    <source>
        <dbReference type="EMBL" id="CDM66248.1"/>
    </source>
</evidence>
<dbReference type="PANTHER" id="PTHR47152">
    <property type="entry name" value="SLR2084 PROTEIN-RELATED"/>
    <property type="match status" value="1"/>
</dbReference>
<evidence type="ECO:0000313" key="3">
    <source>
        <dbReference type="Proteomes" id="UP000031518"/>
    </source>
</evidence>
<dbReference type="SUPFAM" id="SSF52980">
    <property type="entry name" value="Restriction endonuclease-like"/>
    <property type="match status" value="1"/>
</dbReference>
<feature type="domain" description="Putative restriction endonuclease" evidence="1">
    <location>
        <begin position="29"/>
        <end position="192"/>
    </location>
</feature>
<dbReference type="CDD" id="cd06260">
    <property type="entry name" value="DUF820-like"/>
    <property type="match status" value="1"/>
</dbReference>
<dbReference type="InterPro" id="IPR011335">
    <property type="entry name" value="Restrct_endonuc-II-like"/>
</dbReference>
<dbReference type="Pfam" id="PF05685">
    <property type="entry name" value="Uma2"/>
    <property type="match status" value="1"/>
</dbReference>
<gene>
    <name evidence="2" type="ORF">PYK22_02268</name>
</gene>
<dbReference type="InterPro" id="IPR012296">
    <property type="entry name" value="Nuclease_put_TT1808"/>
</dbReference>